<dbReference type="Proteomes" id="UP001162834">
    <property type="component" value="Chromosome"/>
</dbReference>
<keyword evidence="1" id="KW-0812">Transmembrane</keyword>
<keyword evidence="1" id="KW-1133">Transmembrane helix</keyword>
<dbReference type="EMBL" id="CP087164">
    <property type="protein sequence ID" value="UGS36384.1"/>
    <property type="molecule type" value="Genomic_DNA"/>
</dbReference>
<evidence type="ECO:0000313" key="2">
    <source>
        <dbReference type="EMBL" id="UGS36384.1"/>
    </source>
</evidence>
<reference evidence="2" key="1">
    <citation type="journal article" date="2022" name="Int. J. Syst. Evol. Microbiol.">
        <title>Pseudomonas aegrilactucae sp. nov. and Pseudomonas morbosilactucae sp. nov., pathogens causing bacterial rot of lettuce in Japan.</title>
        <authorList>
            <person name="Sawada H."/>
            <person name="Fujikawa T."/>
            <person name="Satou M."/>
        </authorList>
    </citation>
    <scope>NUCLEOTIDE SEQUENCE</scope>
    <source>
        <strain evidence="2">0166_1</strain>
    </source>
</reference>
<feature type="transmembrane region" description="Helical" evidence="1">
    <location>
        <begin position="85"/>
        <end position="103"/>
    </location>
</feature>
<keyword evidence="3" id="KW-1185">Reference proteome</keyword>
<accession>A0A9E6XXL3</accession>
<gene>
    <name evidence="2" type="ORF">DSM104329_02788</name>
</gene>
<dbReference type="KEGG" id="sbae:DSM104329_02788"/>
<organism evidence="2 3">
    <name type="scientific">Capillimicrobium parvum</name>
    <dbReference type="NCBI Taxonomy" id="2884022"/>
    <lineage>
        <taxon>Bacteria</taxon>
        <taxon>Bacillati</taxon>
        <taxon>Actinomycetota</taxon>
        <taxon>Thermoleophilia</taxon>
        <taxon>Solirubrobacterales</taxon>
        <taxon>Capillimicrobiaceae</taxon>
        <taxon>Capillimicrobium</taxon>
    </lineage>
</organism>
<feature type="transmembrane region" description="Helical" evidence="1">
    <location>
        <begin position="123"/>
        <end position="140"/>
    </location>
</feature>
<proteinExistence type="predicted"/>
<dbReference type="RefSeq" id="WP_259316056.1">
    <property type="nucleotide sequence ID" value="NZ_CP087164.1"/>
</dbReference>
<evidence type="ECO:0000313" key="3">
    <source>
        <dbReference type="Proteomes" id="UP001162834"/>
    </source>
</evidence>
<feature type="transmembrane region" description="Helical" evidence="1">
    <location>
        <begin position="33"/>
        <end position="50"/>
    </location>
</feature>
<feature type="transmembrane region" description="Helical" evidence="1">
    <location>
        <begin position="7"/>
        <end position="27"/>
    </location>
</feature>
<keyword evidence="1" id="KW-0472">Membrane</keyword>
<sequence>MEQRLSIVRLLIALFVARIVVTVAEIAESRLTVWSVLISVAIGVEAWRAWRVRLAAKRAGLAPPPPPADSVWNRILTPVERVGPAVLYVVTVLFVVATVAMVADDQAQDRLLNLTLVVREITTFLFVAIFIVAALAVRAGRAAPSAGQG</sequence>
<evidence type="ECO:0000256" key="1">
    <source>
        <dbReference type="SAM" id="Phobius"/>
    </source>
</evidence>
<protein>
    <submittedName>
        <fullName evidence="2">Uncharacterized protein</fullName>
    </submittedName>
</protein>
<dbReference type="AlphaFoldDB" id="A0A9E6XXL3"/>
<name>A0A9E6XXL3_9ACTN</name>